<evidence type="ECO:0000313" key="4">
    <source>
        <dbReference type="EMBL" id="KTW11942.1"/>
    </source>
</evidence>
<keyword evidence="2" id="KW-0479">Metal-binding</keyword>
<comment type="caution">
    <text evidence="4">The sequence shown here is derived from an EMBL/GenBank/DDBJ whole genome shotgun (WGS) entry which is preliminary data.</text>
</comment>
<dbReference type="PATRIC" id="fig|33051.4.peg.1034"/>
<dbReference type="RefSeq" id="WP_058717126.1">
    <property type="nucleotide sequence ID" value="NZ_LDTC01000076.1"/>
</dbReference>
<dbReference type="EMBL" id="LDTE01000145">
    <property type="protein sequence ID" value="KTT94500.1"/>
    <property type="molecule type" value="Genomic_DNA"/>
</dbReference>
<proteinExistence type="inferred from homology"/>
<reference evidence="5 6" key="1">
    <citation type="journal article" date="2016" name="Front. Microbiol.">
        <title>Genomic Resource of Rice Seed Associated Bacteria.</title>
        <authorList>
            <person name="Midha S."/>
            <person name="Bansal K."/>
            <person name="Sharma S."/>
            <person name="Kumar N."/>
            <person name="Patil P.P."/>
            <person name="Chaudhry V."/>
            <person name="Patil P.B."/>
        </authorList>
    </citation>
    <scope>NUCLEOTIDE SEQUENCE [LARGE SCALE GENOMIC DNA]</scope>
    <source>
        <strain evidence="4 6">NS258</strain>
        <strain evidence="3 5">SB4</strain>
    </source>
</reference>
<accession>A0A147J7H7</accession>
<dbReference type="PANTHER" id="PTHR20854">
    <property type="entry name" value="INOSITOL MONOPHOSPHATASE"/>
    <property type="match status" value="1"/>
</dbReference>
<evidence type="ECO:0000256" key="2">
    <source>
        <dbReference type="PIRSR" id="PIRSR600760-2"/>
    </source>
</evidence>
<dbReference type="AlphaFoldDB" id="A0A147J7H7"/>
<dbReference type="GO" id="GO:0006020">
    <property type="term" value="P:inositol metabolic process"/>
    <property type="evidence" value="ECO:0007669"/>
    <property type="project" value="TreeGrafter"/>
</dbReference>
<dbReference type="InterPro" id="IPR000760">
    <property type="entry name" value="Inositol_monophosphatase-like"/>
</dbReference>
<dbReference type="SUPFAM" id="SSF56655">
    <property type="entry name" value="Carbohydrate phosphatase"/>
    <property type="match status" value="1"/>
</dbReference>
<dbReference type="PANTHER" id="PTHR20854:SF4">
    <property type="entry name" value="INOSITOL-1-MONOPHOSPHATASE-RELATED"/>
    <property type="match status" value="1"/>
</dbReference>
<dbReference type="Proteomes" id="UP000074072">
    <property type="component" value="Unassembled WGS sequence"/>
</dbReference>
<dbReference type="OrthoDB" id="9785695at2"/>
<feature type="binding site" evidence="2">
    <location>
        <position position="87"/>
    </location>
    <ligand>
        <name>Mg(2+)</name>
        <dbReference type="ChEBI" id="CHEBI:18420"/>
        <label>1</label>
        <note>catalytic</note>
    </ligand>
</feature>
<comment type="cofactor">
    <cofactor evidence="2">
        <name>Mg(2+)</name>
        <dbReference type="ChEBI" id="CHEBI:18420"/>
    </cofactor>
</comment>
<evidence type="ECO:0000256" key="1">
    <source>
        <dbReference type="ARBA" id="ARBA00009759"/>
    </source>
</evidence>
<name>A0A147J7H7_9SPHN</name>
<dbReference type="GO" id="GO:0007165">
    <property type="term" value="P:signal transduction"/>
    <property type="evidence" value="ECO:0007669"/>
    <property type="project" value="TreeGrafter"/>
</dbReference>
<dbReference type="EMBL" id="LDTC01000076">
    <property type="protein sequence ID" value="KTW11942.1"/>
    <property type="molecule type" value="Genomic_DNA"/>
</dbReference>
<evidence type="ECO:0000313" key="5">
    <source>
        <dbReference type="Proteomes" id="UP000074072"/>
    </source>
</evidence>
<evidence type="ECO:0008006" key="7">
    <source>
        <dbReference type="Google" id="ProtNLM"/>
    </source>
</evidence>
<protein>
    <recommendedName>
        <fullName evidence="7">Inositol phosphatase</fullName>
    </recommendedName>
</protein>
<dbReference type="Pfam" id="PF00459">
    <property type="entry name" value="Inositol_P"/>
    <property type="match status" value="1"/>
</dbReference>
<sequence length="270" mass="28350">MIRNEDDALLAETIRAVETAGKTLLARFRTTPPPTTLADLLAGIEANDAAVEDELRQALLNSLPGSSWASDEEEQGELPSGDWWVVDPAEGNVNHLHGRSGWAVTATLVRKGEPILTAISVPLTGETYSAIAGRGAFMNGERLSVSAKHEIAAAIISSGQASPGEARPIRTAMVHSAERLLDTALLVRLSVPSMLELVDVAAGRLDAFWQHGSVRAGLIGGALLVREAGGTVVDLRGRRWTAGSPDFLAAPLALQQALLASLSPSSETTA</sequence>
<keyword evidence="2" id="KW-0460">Magnesium</keyword>
<evidence type="ECO:0000313" key="6">
    <source>
        <dbReference type="Proteomes" id="UP000074410"/>
    </source>
</evidence>
<evidence type="ECO:0000313" key="3">
    <source>
        <dbReference type="EMBL" id="KTT94500.1"/>
    </source>
</evidence>
<dbReference type="GO" id="GO:0046872">
    <property type="term" value="F:metal ion binding"/>
    <property type="evidence" value="ECO:0007669"/>
    <property type="project" value="UniProtKB-KW"/>
</dbReference>
<dbReference type="Proteomes" id="UP000074410">
    <property type="component" value="Unassembled WGS sequence"/>
</dbReference>
<comment type="similarity">
    <text evidence="1">Belongs to the inositol monophosphatase superfamily.</text>
</comment>
<dbReference type="Gene3D" id="3.30.540.10">
    <property type="entry name" value="Fructose-1,6-Bisphosphatase, subunit A, domain 1"/>
    <property type="match status" value="1"/>
</dbReference>
<dbReference type="GO" id="GO:0008934">
    <property type="term" value="F:inositol monophosphate 1-phosphatase activity"/>
    <property type="evidence" value="ECO:0007669"/>
    <property type="project" value="TreeGrafter"/>
</dbReference>
<gene>
    <name evidence="4" type="ORF">NS258_10965</name>
    <name evidence="3" type="ORF">SB4_17695</name>
</gene>
<dbReference type="Gene3D" id="3.40.190.80">
    <property type="match status" value="1"/>
</dbReference>
<organism evidence="4 6">
    <name type="scientific">Sphingomonas sanguinis</name>
    <dbReference type="NCBI Taxonomy" id="33051"/>
    <lineage>
        <taxon>Bacteria</taxon>
        <taxon>Pseudomonadati</taxon>
        <taxon>Pseudomonadota</taxon>
        <taxon>Alphaproteobacteria</taxon>
        <taxon>Sphingomonadales</taxon>
        <taxon>Sphingomonadaceae</taxon>
        <taxon>Sphingomonas</taxon>
    </lineage>
</organism>
<dbReference type="PRINTS" id="PR00377">
    <property type="entry name" value="IMPHPHTASES"/>
</dbReference>